<dbReference type="InterPro" id="IPR003812">
    <property type="entry name" value="Fido"/>
</dbReference>
<comment type="caution">
    <text evidence="9">The sequence shown here is derived from an EMBL/GenBank/DDBJ whole genome shotgun (WGS) entry which is preliminary data.</text>
</comment>
<evidence type="ECO:0000256" key="5">
    <source>
        <dbReference type="ARBA" id="ARBA00034531"/>
    </source>
</evidence>
<evidence type="ECO:0000259" key="8">
    <source>
        <dbReference type="PROSITE" id="PS51459"/>
    </source>
</evidence>
<dbReference type="SUPFAM" id="SSF140931">
    <property type="entry name" value="Fic-like"/>
    <property type="match status" value="1"/>
</dbReference>
<dbReference type="GO" id="GO:0070733">
    <property type="term" value="F:AMPylase activity"/>
    <property type="evidence" value="ECO:0007669"/>
    <property type="project" value="UniProtKB-EC"/>
</dbReference>
<dbReference type="RefSeq" id="WP_039603244.1">
    <property type="nucleotide sequence ID" value="NZ_JACARV010000014.1"/>
</dbReference>
<dbReference type="PANTHER" id="PTHR39560:SF1">
    <property type="entry name" value="PROTEIN ADENYLYLTRANSFERASE FIC-RELATED"/>
    <property type="match status" value="1"/>
</dbReference>
<dbReference type="GO" id="GO:0005524">
    <property type="term" value="F:ATP binding"/>
    <property type="evidence" value="ECO:0007669"/>
    <property type="project" value="UniProtKB-KW"/>
</dbReference>
<keyword evidence="2" id="KW-0548">Nucleotidyltransferase</keyword>
<evidence type="ECO:0000313" key="10">
    <source>
        <dbReference type="Proteomes" id="UP000542695"/>
    </source>
</evidence>
<evidence type="ECO:0000256" key="4">
    <source>
        <dbReference type="ARBA" id="ARBA00022840"/>
    </source>
</evidence>
<evidence type="ECO:0000313" key="9">
    <source>
        <dbReference type="EMBL" id="NWC79774.1"/>
    </source>
</evidence>
<dbReference type="Proteomes" id="UP000542695">
    <property type="component" value="Unassembled WGS sequence"/>
</dbReference>
<evidence type="ECO:0000256" key="7">
    <source>
        <dbReference type="ARBA" id="ARBA00048696"/>
    </source>
</evidence>
<dbReference type="EMBL" id="JACARV010000014">
    <property type="protein sequence ID" value="NWC79774.1"/>
    <property type="molecule type" value="Genomic_DNA"/>
</dbReference>
<organism evidence="9 10">
    <name type="scientific">Pseudomonas putida</name>
    <name type="common">Arthrobacter siderocapsulatus</name>
    <dbReference type="NCBI Taxonomy" id="303"/>
    <lineage>
        <taxon>Bacteria</taxon>
        <taxon>Pseudomonadati</taxon>
        <taxon>Pseudomonadota</taxon>
        <taxon>Gammaproteobacteria</taxon>
        <taxon>Pseudomonadales</taxon>
        <taxon>Pseudomonadaceae</taxon>
        <taxon>Pseudomonas</taxon>
    </lineage>
</organism>
<dbReference type="PROSITE" id="PS51459">
    <property type="entry name" value="FIDO"/>
    <property type="match status" value="1"/>
</dbReference>
<evidence type="ECO:0000256" key="2">
    <source>
        <dbReference type="ARBA" id="ARBA00022695"/>
    </source>
</evidence>
<dbReference type="Gene3D" id="1.10.3290.10">
    <property type="entry name" value="Fido-like domain"/>
    <property type="match status" value="1"/>
</dbReference>
<comment type="catalytic activity">
    <reaction evidence="6">
        <text>L-threonyl-[protein] + ATP = 3-O-(5'-adenylyl)-L-threonyl-[protein] + diphosphate</text>
        <dbReference type="Rhea" id="RHEA:54292"/>
        <dbReference type="Rhea" id="RHEA-COMP:11060"/>
        <dbReference type="Rhea" id="RHEA-COMP:13847"/>
        <dbReference type="ChEBI" id="CHEBI:30013"/>
        <dbReference type="ChEBI" id="CHEBI:30616"/>
        <dbReference type="ChEBI" id="CHEBI:33019"/>
        <dbReference type="ChEBI" id="CHEBI:138113"/>
        <dbReference type="EC" id="2.7.7.108"/>
    </reaction>
</comment>
<dbReference type="InterPro" id="IPR036597">
    <property type="entry name" value="Fido-like_dom_sf"/>
</dbReference>
<comment type="catalytic activity">
    <reaction evidence="7">
        <text>L-tyrosyl-[protein] + ATP = O-(5'-adenylyl)-L-tyrosyl-[protein] + diphosphate</text>
        <dbReference type="Rhea" id="RHEA:54288"/>
        <dbReference type="Rhea" id="RHEA-COMP:10136"/>
        <dbReference type="Rhea" id="RHEA-COMP:13846"/>
        <dbReference type="ChEBI" id="CHEBI:30616"/>
        <dbReference type="ChEBI" id="CHEBI:33019"/>
        <dbReference type="ChEBI" id="CHEBI:46858"/>
        <dbReference type="ChEBI" id="CHEBI:83624"/>
        <dbReference type="EC" id="2.7.7.108"/>
    </reaction>
</comment>
<name>A0A7Y8D0Q0_PSEPU</name>
<keyword evidence="3" id="KW-0547">Nucleotide-binding</keyword>
<keyword evidence="1" id="KW-0808">Transferase</keyword>
<accession>A0A7Y8D0Q0</accession>
<dbReference type="GO" id="GO:0051302">
    <property type="term" value="P:regulation of cell division"/>
    <property type="evidence" value="ECO:0007669"/>
    <property type="project" value="TreeGrafter"/>
</dbReference>
<evidence type="ECO:0000256" key="1">
    <source>
        <dbReference type="ARBA" id="ARBA00022679"/>
    </source>
</evidence>
<protein>
    <recommendedName>
        <fullName evidence="5">protein adenylyltransferase</fullName>
        <ecNumber evidence="5">2.7.7.108</ecNumber>
    </recommendedName>
</protein>
<evidence type="ECO:0000256" key="3">
    <source>
        <dbReference type="ARBA" id="ARBA00022741"/>
    </source>
</evidence>
<dbReference type="PANTHER" id="PTHR39560">
    <property type="entry name" value="PROTEIN ADENYLYLTRANSFERASE FIC-RELATED"/>
    <property type="match status" value="1"/>
</dbReference>
<dbReference type="EC" id="2.7.7.108" evidence="5"/>
<evidence type="ECO:0000256" key="6">
    <source>
        <dbReference type="ARBA" id="ARBA00047939"/>
    </source>
</evidence>
<sequence>MSSDKYGSEQDSECYPGTDVLINLLELHDPDDLEDAERYLSALAASRLEFLPPPYSLDSLKQIHSALFSSIYSWAGRVRSSAISKGSTRFCSPEFIEPETRKEFSRIAAAGWFEGYSRDQLITAVAEAYGTLNVAHPFREGNGRAQRILFEWIIVNAGFSITWEAVERDDWIHANILSYHGDDGYLVQIFARCIGQPILEND</sequence>
<reference evidence="9 10" key="1">
    <citation type="submission" date="2020-04" db="EMBL/GenBank/DDBJ databases">
        <title>Molecular characterization of pseudomonads from Agaricus bisporus reveal novel blotch 2 pathogens in Western Europe.</title>
        <authorList>
            <person name="Taparia T."/>
            <person name="Krijger M."/>
            <person name="Haynes E."/>
            <person name="Elpinstone J.G."/>
            <person name="Noble R."/>
            <person name="Van Der Wolf J."/>
        </authorList>
    </citation>
    <scope>NUCLEOTIDE SEQUENCE [LARGE SCALE GENOMIC DNA]</scope>
    <source>
        <strain evidence="9 10">P7765</strain>
    </source>
</reference>
<keyword evidence="4" id="KW-0067">ATP-binding</keyword>
<feature type="domain" description="Fido" evidence="8">
    <location>
        <begin position="55"/>
        <end position="196"/>
    </location>
</feature>
<dbReference type="Pfam" id="PF02661">
    <property type="entry name" value="Fic"/>
    <property type="match status" value="1"/>
</dbReference>
<proteinExistence type="predicted"/>
<gene>
    <name evidence="9" type="ORF">HX798_05655</name>
</gene>
<dbReference type="AlphaFoldDB" id="A0A7Y8D0Q0"/>